<keyword evidence="3" id="KW-0804">Transcription</keyword>
<dbReference type="SUPFAM" id="SSF46785">
    <property type="entry name" value="Winged helix' DNA-binding domain"/>
    <property type="match status" value="1"/>
</dbReference>
<dbReference type="InterPro" id="IPR011991">
    <property type="entry name" value="ArsR-like_HTH"/>
</dbReference>
<evidence type="ECO:0000256" key="2">
    <source>
        <dbReference type="ARBA" id="ARBA00023125"/>
    </source>
</evidence>
<protein>
    <submittedName>
        <fullName evidence="5">MarR family transcriptional regulator</fullName>
    </submittedName>
</protein>
<dbReference type="EMBL" id="QMIG01000004">
    <property type="protein sequence ID" value="RAW16423.1"/>
    <property type="molecule type" value="Genomic_DNA"/>
</dbReference>
<dbReference type="PROSITE" id="PS01117">
    <property type="entry name" value="HTH_MARR_1"/>
    <property type="match status" value="1"/>
</dbReference>
<dbReference type="Proteomes" id="UP000250462">
    <property type="component" value="Unassembled WGS sequence"/>
</dbReference>
<keyword evidence="1" id="KW-0805">Transcription regulation</keyword>
<dbReference type="SMART" id="SM00347">
    <property type="entry name" value="HTH_MARR"/>
    <property type="match status" value="1"/>
</dbReference>
<keyword evidence="2" id="KW-0238">DNA-binding</keyword>
<dbReference type="CDD" id="cd00090">
    <property type="entry name" value="HTH_ARSR"/>
    <property type="match status" value="1"/>
</dbReference>
<dbReference type="GO" id="GO:0003700">
    <property type="term" value="F:DNA-binding transcription factor activity"/>
    <property type="evidence" value="ECO:0007669"/>
    <property type="project" value="InterPro"/>
</dbReference>
<dbReference type="Gene3D" id="1.10.10.10">
    <property type="entry name" value="Winged helix-like DNA-binding domain superfamily/Winged helix DNA-binding domain"/>
    <property type="match status" value="1"/>
</dbReference>
<feature type="domain" description="HTH marR-type" evidence="4">
    <location>
        <begin position="10"/>
        <end position="144"/>
    </location>
</feature>
<name>A0A329QWD5_9ACTN</name>
<accession>A0A329QWD5</accession>
<dbReference type="AlphaFoldDB" id="A0A329QWD5"/>
<dbReference type="InterPro" id="IPR039422">
    <property type="entry name" value="MarR/SlyA-like"/>
</dbReference>
<evidence type="ECO:0000259" key="4">
    <source>
        <dbReference type="PROSITE" id="PS50995"/>
    </source>
</evidence>
<dbReference type="PANTHER" id="PTHR33164:SF57">
    <property type="entry name" value="MARR-FAMILY TRANSCRIPTIONAL REGULATOR"/>
    <property type="match status" value="1"/>
</dbReference>
<sequence>MTQRDRQEVHEELEAELLVLGRRLRRMAAVVARDVDDGLEAATYGLLGAFLDAGDIRAGDLAEHFGLDKSTVSRQVAQLESLGLVERVAVPEDRRARLIRITEAGRDRVHRLRAARAQWLFDALQPWPADDVDRFAELLGRLNEVLGRELSRVPR</sequence>
<keyword evidence="6" id="KW-1185">Reference proteome</keyword>
<dbReference type="GO" id="GO:0003677">
    <property type="term" value="F:DNA binding"/>
    <property type="evidence" value="ECO:0007669"/>
    <property type="project" value="UniProtKB-KW"/>
</dbReference>
<reference evidence="5 6" key="1">
    <citation type="submission" date="2018-06" db="EMBL/GenBank/DDBJ databases">
        <title>Phytoactinopolyspora halophila sp. nov., a novel halophilic actinomycete isolated from a saline soil in China.</title>
        <authorList>
            <person name="Tang S.-K."/>
        </authorList>
    </citation>
    <scope>NUCLEOTIDE SEQUENCE [LARGE SCALE GENOMIC DNA]</scope>
    <source>
        <strain evidence="5 6">YIM 96934</strain>
    </source>
</reference>
<organism evidence="5 6">
    <name type="scientific">Phytoactinopolyspora halophila</name>
    <dbReference type="NCBI Taxonomy" id="1981511"/>
    <lineage>
        <taxon>Bacteria</taxon>
        <taxon>Bacillati</taxon>
        <taxon>Actinomycetota</taxon>
        <taxon>Actinomycetes</taxon>
        <taxon>Jiangellales</taxon>
        <taxon>Jiangellaceae</taxon>
        <taxon>Phytoactinopolyspora</taxon>
    </lineage>
</organism>
<dbReference type="OrthoDB" id="4485201at2"/>
<evidence type="ECO:0000256" key="1">
    <source>
        <dbReference type="ARBA" id="ARBA00023015"/>
    </source>
</evidence>
<dbReference type="GO" id="GO:0006950">
    <property type="term" value="P:response to stress"/>
    <property type="evidence" value="ECO:0007669"/>
    <property type="project" value="TreeGrafter"/>
</dbReference>
<proteinExistence type="predicted"/>
<dbReference type="PRINTS" id="PR00598">
    <property type="entry name" value="HTHMARR"/>
</dbReference>
<dbReference type="InterPro" id="IPR000835">
    <property type="entry name" value="HTH_MarR-typ"/>
</dbReference>
<evidence type="ECO:0000256" key="3">
    <source>
        <dbReference type="ARBA" id="ARBA00023163"/>
    </source>
</evidence>
<evidence type="ECO:0000313" key="6">
    <source>
        <dbReference type="Proteomes" id="UP000250462"/>
    </source>
</evidence>
<dbReference type="InterPro" id="IPR023187">
    <property type="entry name" value="Tscrpt_reg_MarR-type_CS"/>
</dbReference>
<dbReference type="RefSeq" id="WP_112257634.1">
    <property type="nucleotide sequence ID" value="NZ_QMIG01000004.1"/>
</dbReference>
<gene>
    <name evidence="5" type="ORF">DPM12_07300</name>
</gene>
<dbReference type="Pfam" id="PF12802">
    <property type="entry name" value="MarR_2"/>
    <property type="match status" value="1"/>
</dbReference>
<evidence type="ECO:0000313" key="5">
    <source>
        <dbReference type="EMBL" id="RAW16423.1"/>
    </source>
</evidence>
<dbReference type="InterPro" id="IPR036388">
    <property type="entry name" value="WH-like_DNA-bd_sf"/>
</dbReference>
<dbReference type="PROSITE" id="PS50995">
    <property type="entry name" value="HTH_MARR_2"/>
    <property type="match status" value="1"/>
</dbReference>
<comment type="caution">
    <text evidence="5">The sequence shown here is derived from an EMBL/GenBank/DDBJ whole genome shotgun (WGS) entry which is preliminary data.</text>
</comment>
<dbReference type="InterPro" id="IPR036390">
    <property type="entry name" value="WH_DNA-bd_sf"/>
</dbReference>
<dbReference type="PANTHER" id="PTHR33164">
    <property type="entry name" value="TRANSCRIPTIONAL REGULATOR, MARR FAMILY"/>
    <property type="match status" value="1"/>
</dbReference>